<comment type="caution">
    <text evidence="7">The sequence shown here is derived from an EMBL/GenBank/DDBJ whole genome shotgun (WGS) entry which is preliminary data.</text>
</comment>
<reference evidence="7" key="1">
    <citation type="submission" date="2019-08" db="EMBL/GenBank/DDBJ databases">
        <authorList>
            <person name="Kucharzyk K."/>
            <person name="Murdoch R.W."/>
            <person name="Higgins S."/>
            <person name="Loffler F."/>
        </authorList>
    </citation>
    <scope>NUCLEOTIDE SEQUENCE</scope>
</reference>
<accession>A0A645C0A0</accession>
<keyword evidence="3 6" id="KW-0812">Transmembrane</keyword>
<name>A0A645C0A0_9ZZZZ</name>
<evidence type="ECO:0000256" key="4">
    <source>
        <dbReference type="ARBA" id="ARBA00022989"/>
    </source>
</evidence>
<comment type="subcellular location">
    <subcellularLocation>
        <location evidence="1">Cell membrane</location>
        <topology evidence="1">Multi-pass membrane protein</topology>
    </subcellularLocation>
</comment>
<evidence type="ECO:0000256" key="3">
    <source>
        <dbReference type="ARBA" id="ARBA00022692"/>
    </source>
</evidence>
<dbReference type="AlphaFoldDB" id="A0A645C0A0"/>
<organism evidence="7">
    <name type="scientific">bioreactor metagenome</name>
    <dbReference type="NCBI Taxonomy" id="1076179"/>
    <lineage>
        <taxon>unclassified sequences</taxon>
        <taxon>metagenomes</taxon>
        <taxon>ecological metagenomes</taxon>
    </lineage>
</organism>
<evidence type="ECO:0000256" key="2">
    <source>
        <dbReference type="ARBA" id="ARBA00022475"/>
    </source>
</evidence>
<proteinExistence type="predicted"/>
<keyword evidence="4 6" id="KW-1133">Transmembrane helix</keyword>
<feature type="transmembrane region" description="Helical" evidence="6">
    <location>
        <begin position="12"/>
        <end position="32"/>
    </location>
</feature>
<feature type="transmembrane region" description="Helical" evidence="6">
    <location>
        <begin position="75"/>
        <end position="96"/>
    </location>
</feature>
<sequence>MKVFNEYNRLLYIVVFVSLILFLVFTPLFINFFFGEKYNNSFDFLIFLSIGWSIRNLNQLQSGAIFGLGKIKYNAYTVTFVLIGNLIIYPIAIYYFGLMGAAYASISSGIIMWIASGYFFRKAIKNSVWKN</sequence>
<evidence type="ECO:0000256" key="6">
    <source>
        <dbReference type="SAM" id="Phobius"/>
    </source>
</evidence>
<dbReference type="GO" id="GO:0005886">
    <property type="term" value="C:plasma membrane"/>
    <property type="evidence" value="ECO:0007669"/>
    <property type="project" value="UniProtKB-SubCell"/>
</dbReference>
<dbReference type="PANTHER" id="PTHR30250:SF11">
    <property type="entry name" value="O-ANTIGEN TRANSPORTER-RELATED"/>
    <property type="match status" value="1"/>
</dbReference>
<evidence type="ECO:0000256" key="5">
    <source>
        <dbReference type="ARBA" id="ARBA00023136"/>
    </source>
</evidence>
<keyword evidence="5 6" id="KW-0472">Membrane</keyword>
<keyword evidence="2" id="KW-1003">Cell membrane</keyword>
<dbReference type="PANTHER" id="PTHR30250">
    <property type="entry name" value="PST FAMILY PREDICTED COLANIC ACID TRANSPORTER"/>
    <property type="match status" value="1"/>
</dbReference>
<feature type="transmembrane region" description="Helical" evidence="6">
    <location>
        <begin position="102"/>
        <end position="120"/>
    </location>
</feature>
<protein>
    <submittedName>
        <fullName evidence="7">Uncharacterized protein</fullName>
    </submittedName>
</protein>
<gene>
    <name evidence="7" type="ORF">SDC9_117717</name>
</gene>
<dbReference type="EMBL" id="VSSQ01023669">
    <property type="protein sequence ID" value="MPM70757.1"/>
    <property type="molecule type" value="Genomic_DNA"/>
</dbReference>
<evidence type="ECO:0000256" key="1">
    <source>
        <dbReference type="ARBA" id="ARBA00004651"/>
    </source>
</evidence>
<dbReference type="InterPro" id="IPR050833">
    <property type="entry name" value="Poly_Biosynth_Transport"/>
</dbReference>
<evidence type="ECO:0000313" key="7">
    <source>
        <dbReference type="EMBL" id="MPM70757.1"/>
    </source>
</evidence>